<protein>
    <submittedName>
        <fullName evidence="1">Uncharacterized protein (DUF488 family)</fullName>
    </submittedName>
</protein>
<dbReference type="PANTHER" id="PTHR39337:SF1">
    <property type="entry name" value="BLR5642 PROTEIN"/>
    <property type="match status" value="1"/>
</dbReference>
<organism evidence="1 2">
    <name type="scientific">Acetobacter lovaniensis</name>
    <dbReference type="NCBI Taxonomy" id="104100"/>
    <lineage>
        <taxon>Bacteria</taxon>
        <taxon>Pseudomonadati</taxon>
        <taxon>Pseudomonadota</taxon>
        <taxon>Alphaproteobacteria</taxon>
        <taxon>Acetobacterales</taxon>
        <taxon>Acetobacteraceae</taxon>
        <taxon>Acetobacter</taxon>
    </lineage>
</organism>
<comment type="caution">
    <text evidence="1">The sequence shown here is derived from an EMBL/GenBank/DDBJ whole genome shotgun (WGS) entry which is preliminary data.</text>
</comment>
<evidence type="ECO:0000313" key="2">
    <source>
        <dbReference type="Proteomes" id="UP000578000"/>
    </source>
</evidence>
<dbReference type="Proteomes" id="UP000578000">
    <property type="component" value="Unassembled WGS sequence"/>
</dbReference>
<dbReference type="RefSeq" id="WP_166117163.1">
    <property type="nucleotide sequence ID" value="NZ_BAABDB010000002.1"/>
</dbReference>
<evidence type="ECO:0000313" key="1">
    <source>
        <dbReference type="EMBL" id="MBB6458776.1"/>
    </source>
</evidence>
<dbReference type="EMBL" id="JACHIE010000033">
    <property type="protein sequence ID" value="MBB6458776.1"/>
    <property type="molecule type" value="Genomic_DNA"/>
</dbReference>
<dbReference type="AlphaFoldDB" id="A0A841QK39"/>
<dbReference type="Pfam" id="PF04343">
    <property type="entry name" value="DUF488"/>
    <property type="match status" value="1"/>
</dbReference>
<name>A0A841QK39_9PROT</name>
<gene>
    <name evidence="1" type="ORF">HNR55_003391</name>
</gene>
<dbReference type="PIRSF" id="PIRSF024492">
    <property type="entry name" value="UCP024492"/>
    <property type="match status" value="1"/>
</dbReference>
<keyword evidence="2" id="KW-1185">Reference proteome</keyword>
<dbReference type="InterPro" id="IPR014519">
    <property type="entry name" value="UCP024492"/>
</dbReference>
<accession>A0A841QK39</accession>
<reference evidence="1 2" key="1">
    <citation type="submission" date="2020-08" db="EMBL/GenBank/DDBJ databases">
        <title>Genomic Encyclopedia of Type Strains, Phase IV (KMG-IV): sequencing the most valuable type-strain genomes for metagenomic binning, comparative biology and taxonomic classification.</title>
        <authorList>
            <person name="Goeker M."/>
        </authorList>
    </citation>
    <scope>NUCLEOTIDE SEQUENCE [LARGE SCALE GENOMIC DNA]</scope>
    <source>
        <strain evidence="1 2">DSM 4491</strain>
    </source>
</reference>
<dbReference type="PANTHER" id="PTHR39337">
    <property type="entry name" value="BLR5642 PROTEIN"/>
    <property type="match status" value="1"/>
</dbReference>
<proteinExistence type="predicted"/>
<sequence>MTESIPTTKNKKEPHLFYSIGHSTHTLEQFVTLLHHYGVTLVADIRAFPYSRRNRDYDEKRLATELNDKAIAYTHIPELGGRRPRSKTVAPERNAFWRIQSFHNYADYALGEAFHRGVTELIDLGQHATVAIMCAEILWWRCHRHIVTDYLIVNGMRVTHILSMTAAEPGRLTEAAVVTEDGRLTYPAPSPLSDHM</sequence>
<dbReference type="InterPro" id="IPR007438">
    <property type="entry name" value="DUF488"/>
</dbReference>